<evidence type="ECO:0000259" key="1">
    <source>
        <dbReference type="Pfam" id="PF00583"/>
    </source>
</evidence>
<dbReference type="Pfam" id="PF00583">
    <property type="entry name" value="Acetyltransf_1"/>
    <property type="match status" value="1"/>
</dbReference>
<dbReference type="AlphaFoldDB" id="A0A4Y3QU28"/>
<organism evidence="2 3">
    <name type="scientific">Streptomyces cacaoi</name>
    <dbReference type="NCBI Taxonomy" id="1898"/>
    <lineage>
        <taxon>Bacteria</taxon>
        <taxon>Bacillati</taxon>
        <taxon>Actinomycetota</taxon>
        <taxon>Actinomycetes</taxon>
        <taxon>Kitasatosporales</taxon>
        <taxon>Streptomycetaceae</taxon>
        <taxon>Streptomyces</taxon>
    </lineage>
</organism>
<dbReference type="SUPFAM" id="SSF55729">
    <property type="entry name" value="Acyl-CoA N-acyltransferases (Nat)"/>
    <property type="match status" value="1"/>
</dbReference>
<protein>
    <recommendedName>
        <fullName evidence="1">N-acetyltransferase domain-containing protein</fullName>
    </recommendedName>
</protein>
<comment type="caution">
    <text evidence="2">The sequence shown here is derived from an EMBL/GenBank/DDBJ whole genome shotgun (WGS) entry which is preliminary data.</text>
</comment>
<dbReference type="Proteomes" id="UP000319210">
    <property type="component" value="Unassembled WGS sequence"/>
</dbReference>
<gene>
    <name evidence="2" type="ORF">SCA03_00810</name>
</gene>
<reference evidence="2 3" key="1">
    <citation type="submission" date="2019-06" db="EMBL/GenBank/DDBJ databases">
        <title>Whole genome shotgun sequence of Streptomyces cacaoi subsp. cacaoi NBRC 12748.</title>
        <authorList>
            <person name="Hosoyama A."/>
            <person name="Uohara A."/>
            <person name="Ohji S."/>
            <person name="Ichikawa N."/>
        </authorList>
    </citation>
    <scope>NUCLEOTIDE SEQUENCE [LARGE SCALE GENOMIC DNA]</scope>
    <source>
        <strain evidence="2 3">NBRC 12748</strain>
    </source>
</reference>
<evidence type="ECO:0000313" key="2">
    <source>
        <dbReference type="EMBL" id="GEB47530.1"/>
    </source>
</evidence>
<name>A0A4Y3QU28_STRCI</name>
<dbReference type="OrthoDB" id="342444at2"/>
<evidence type="ECO:0000313" key="3">
    <source>
        <dbReference type="Proteomes" id="UP000319210"/>
    </source>
</evidence>
<dbReference type="InterPro" id="IPR000182">
    <property type="entry name" value="GNAT_dom"/>
</dbReference>
<keyword evidence="3" id="KW-1185">Reference proteome</keyword>
<dbReference type="Gene3D" id="3.40.630.30">
    <property type="match status" value="1"/>
</dbReference>
<feature type="domain" description="N-acetyltransferase" evidence="1">
    <location>
        <begin position="99"/>
        <end position="152"/>
    </location>
</feature>
<dbReference type="GO" id="GO:0016747">
    <property type="term" value="F:acyltransferase activity, transferring groups other than amino-acyl groups"/>
    <property type="evidence" value="ECO:0007669"/>
    <property type="project" value="InterPro"/>
</dbReference>
<accession>A0A4Y3QU28</accession>
<sequence length="255" mass="27459">MDGGGNIEITTVAERPELTGPLTAIDDDWPVFVVQDPVACALWDSVPVDFAAYCVVATEGTRVVARGFAVPFDGESAGRTPTPDGGWDTVLTWAHADRRAGRRTPTASALEVTVDRAHLGRGLSSRMVAALCEAARRQGHDALYAPVRPTHKHLRPRLPLDAYVRERRADGLPVDPWLRVHVRAGATIEKVAPASMTVSGSLAQWRTWTGLPFDADGPVEVPGALVPVRCDTAHDQAVYVEPNVWLRHGGDGAAR</sequence>
<dbReference type="EMBL" id="BJMM01000001">
    <property type="protein sequence ID" value="GEB47530.1"/>
    <property type="molecule type" value="Genomic_DNA"/>
</dbReference>
<dbReference type="InterPro" id="IPR016181">
    <property type="entry name" value="Acyl_CoA_acyltransferase"/>
</dbReference>
<dbReference type="RefSeq" id="WP_030879128.1">
    <property type="nucleotide sequence ID" value="NZ_BJMM01000001.1"/>
</dbReference>
<proteinExistence type="predicted"/>